<dbReference type="SUPFAM" id="SSF81383">
    <property type="entry name" value="F-box domain"/>
    <property type="match status" value="1"/>
</dbReference>
<dbReference type="InterPro" id="IPR001810">
    <property type="entry name" value="F-box_dom"/>
</dbReference>
<accession>A0AAW0EBC2</accession>
<evidence type="ECO:0000313" key="2">
    <source>
        <dbReference type="EMBL" id="KAK7060986.1"/>
    </source>
</evidence>
<reference evidence="2 3" key="1">
    <citation type="submission" date="2024-01" db="EMBL/GenBank/DDBJ databases">
        <title>A draft genome for a cacao thread blight-causing isolate of Paramarasmius palmivorus.</title>
        <authorList>
            <person name="Baruah I.K."/>
            <person name="Bukari Y."/>
            <person name="Amoako-Attah I."/>
            <person name="Meinhardt L.W."/>
            <person name="Bailey B.A."/>
            <person name="Cohen S.P."/>
        </authorList>
    </citation>
    <scope>NUCLEOTIDE SEQUENCE [LARGE SCALE GENOMIC DNA]</scope>
    <source>
        <strain evidence="2 3">GH-12</strain>
    </source>
</reference>
<dbReference type="AlphaFoldDB" id="A0AAW0EBC2"/>
<dbReference type="PROSITE" id="PS50181">
    <property type="entry name" value="FBOX"/>
    <property type="match status" value="1"/>
</dbReference>
<comment type="caution">
    <text evidence="2">The sequence shown here is derived from an EMBL/GenBank/DDBJ whole genome shotgun (WGS) entry which is preliminary data.</text>
</comment>
<name>A0AAW0EBC2_9AGAR</name>
<dbReference type="InterPro" id="IPR032675">
    <property type="entry name" value="LRR_dom_sf"/>
</dbReference>
<gene>
    <name evidence="2" type="ORF">VNI00_000721</name>
</gene>
<proteinExistence type="predicted"/>
<feature type="domain" description="F-box" evidence="1">
    <location>
        <begin position="13"/>
        <end position="58"/>
    </location>
</feature>
<keyword evidence="3" id="KW-1185">Reference proteome</keyword>
<evidence type="ECO:0000313" key="3">
    <source>
        <dbReference type="Proteomes" id="UP001383192"/>
    </source>
</evidence>
<dbReference type="Proteomes" id="UP001383192">
    <property type="component" value="Unassembled WGS sequence"/>
</dbReference>
<organism evidence="2 3">
    <name type="scientific">Paramarasmius palmivorus</name>
    <dbReference type="NCBI Taxonomy" id="297713"/>
    <lineage>
        <taxon>Eukaryota</taxon>
        <taxon>Fungi</taxon>
        <taxon>Dikarya</taxon>
        <taxon>Basidiomycota</taxon>
        <taxon>Agaricomycotina</taxon>
        <taxon>Agaricomycetes</taxon>
        <taxon>Agaricomycetidae</taxon>
        <taxon>Agaricales</taxon>
        <taxon>Marasmiineae</taxon>
        <taxon>Marasmiaceae</taxon>
        <taxon>Paramarasmius</taxon>
    </lineage>
</organism>
<evidence type="ECO:0000259" key="1">
    <source>
        <dbReference type="PROSITE" id="PS50181"/>
    </source>
</evidence>
<dbReference type="Gene3D" id="3.80.10.10">
    <property type="entry name" value="Ribonuclease Inhibitor"/>
    <property type="match status" value="1"/>
</dbReference>
<dbReference type="EMBL" id="JAYKXP010000002">
    <property type="protein sequence ID" value="KAK7060986.1"/>
    <property type="molecule type" value="Genomic_DNA"/>
</dbReference>
<sequence length="405" mass="45638">MAQYAARPGGFASQRLGLLPAEMWDQGFQYLDSSSLARVRLVNKQFKALATRHFFRQAVLCYRPTWKLVRFMASVRSDKDNGSAVRDLALYIPIESHFVECHSYDFRRSLQAMPNLVKLSLTLSHPYNSTEKTSSQLLLADLLSSVYFPQMEELEIRGFLSHVLEGFVSRVASTLKKLRLDVEAPPGFTSTTTGPPFVVLREAAVPPASLGLLTRSGLPALNTFELFFDDMLSTENSLSVLAPNVGGNLERLQVHVVGLGECIFATISPHFTQLKVLVISCIPDLFAHPHESRRWGELIERSNVVYHCSLLTKLELLDWSMGYFGDWDRGWEYLLQITQHNPKLDQISFPGMSKGAYAKDQSANSHLRNRDLAANSRRLLDSFMFESKRPTKARLSLASGQYRST</sequence>
<dbReference type="InterPro" id="IPR036047">
    <property type="entry name" value="F-box-like_dom_sf"/>
</dbReference>
<protein>
    <recommendedName>
        <fullName evidence="1">F-box domain-containing protein</fullName>
    </recommendedName>
</protein>